<dbReference type="Pfam" id="PF00553">
    <property type="entry name" value="CBM_2"/>
    <property type="match status" value="1"/>
</dbReference>
<keyword evidence="6" id="KW-0624">Polysaccharide degradation</keyword>
<evidence type="ECO:0000256" key="5">
    <source>
        <dbReference type="ARBA" id="ARBA00023295"/>
    </source>
</evidence>
<dbReference type="InterPro" id="IPR015943">
    <property type="entry name" value="WD40/YVTN_repeat-like_dom_sf"/>
</dbReference>
<dbReference type="GO" id="GO:0030247">
    <property type="term" value="F:polysaccharide binding"/>
    <property type="evidence" value="ECO:0007669"/>
    <property type="project" value="UniProtKB-UniRule"/>
</dbReference>
<dbReference type="GO" id="GO:0004553">
    <property type="term" value="F:hydrolase activity, hydrolyzing O-glycosyl compounds"/>
    <property type="evidence" value="ECO:0007669"/>
    <property type="project" value="InterPro"/>
</dbReference>
<dbReference type="GO" id="GO:0010411">
    <property type="term" value="P:xyloglucan metabolic process"/>
    <property type="evidence" value="ECO:0007669"/>
    <property type="project" value="TreeGrafter"/>
</dbReference>
<keyword evidence="5" id="KW-0326">Glycosidase</keyword>
<sequence>MRRSYVGAVVSALVVAAAVVATPFTAAGAPTATAAAAEAYAWKNVRIDGGGFVPGIVFNPTEKNLIYARTDIGGMYRWEQGSQSWTPLLDWVGADKWGWNGVVSVATDPVQTNRVYAAVGMYTNDWDPNNGAILRSADKGATWQVTELPFKNGGNMPGRGMGERLAVDPNRNSILYYGAEGGNGLWRSTDFGATWAKVANFPNVGNYRADPSDPNGYNGQNQGLTWVSFDKSTGTAGAATQTIYVGVADKENPVYRSTNGGATWERIAGQPTGYLAHKGVVDPVGGFLYIATSDTGGPYDGGKGDVWKFSRATGAWTRISPVPSTSTDAYFGYSGLTIDRQQPNTLMVATQISWWPDAIFWRSTDGGATWTRIWEFTSYPNRSKRYTMDVSSVPWLTFGSNPAPPEETPKLGWMNESVEIDPHDSNRFLYGTGATIYGSTDLTKWDTGGQFTIKPMVKGLEETAVLDLVSPPSGAPLVSALGDIGGFRHTDLDAVPPMMFTQPSFTSTTSLDYAEAKPAVMVRAGNFADADRPGDSHVAFSTDGGANWFQGTEPSGVNSGGTVAASADGSRFVWAPGDAGQQVVHSVGFGTSWAASTGVPANATIESDRVNPNKFYGFAGGRFYVSTNGGASFTASAAAGLPATGTVKFKALPGREGELWLAGEGGLWRSTDSGATFTKLAGVSTAGNVGFGKAAPGRAYPALYLFGTVDGRPGVHRSDDTGASWVRINDDRHQYGNAGEALTGDPRVYGRVYLGTNGRGILVADRLGGTPDPSPTTSTPPPTTPPPTTPPPTTPPPTTPPPTTPPPTTPPPTTPPPTNGCTATYRVTGSWQGGFQGELVVRNAGSAAIAGWTVGWTFPDGQKITQLWGGTHTQTGATVSVRDAGWNGALGAGATATAGFLASTTGTNTAPSTVTCTAR</sequence>
<organism evidence="11 12">
    <name type="scientific">Micromonospora echinofusca</name>
    <dbReference type="NCBI Taxonomy" id="47858"/>
    <lineage>
        <taxon>Bacteria</taxon>
        <taxon>Bacillati</taxon>
        <taxon>Actinomycetota</taxon>
        <taxon>Actinomycetes</taxon>
        <taxon>Micromonosporales</taxon>
        <taxon>Micromonosporaceae</taxon>
        <taxon>Micromonospora</taxon>
    </lineage>
</organism>
<dbReference type="Gene3D" id="2.130.10.10">
    <property type="entry name" value="YVTN repeat-like/Quinoprotein amine dehydrogenase"/>
    <property type="match status" value="2"/>
</dbReference>
<evidence type="ECO:0000256" key="2">
    <source>
        <dbReference type="ARBA" id="ARBA00022801"/>
    </source>
</evidence>
<evidence type="ECO:0000256" key="8">
    <source>
        <dbReference type="SAM" id="MobiDB-lite"/>
    </source>
</evidence>
<evidence type="ECO:0000256" key="1">
    <source>
        <dbReference type="ARBA" id="ARBA00022729"/>
    </source>
</evidence>
<evidence type="ECO:0000256" key="6">
    <source>
        <dbReference type="ARBA" id="ARBA00023326"/>
    </source>
</evidence>
<keyword evidence="12" id="KW-1185">Reference proteome</keyword>
<dbReference type="InterPro" id="IPR052025">
    <property type="entry name" value="Xyloglucanase_GH74"/>
</dbReference>
<keyword evidence="2" id="KW-0378">Hydrolase</keyword>
<evidence type="ECO:0000256" key="3">
    <source>
        <dbReference type="ARBA" id="ARBA00023001"/>
    </source>
</evidence>
<dbReference type="InterPro" id="IPR008965">
    <property type="entry name" value="CBM2/CBM3_carb-bd_dom_sf"/>
</dbReference>
<dbReference type="InterPro" id="IPR012291">
    <property type="entry name" value="CBM2_carb-bd_dom_sf"/>
</dbReference>
<protein>
    <submittedName>
        <fullName evidence="11">Cellulose binding domain-containing protein</fullName>
    </submittedName>
</protein>
<keyword evidence="4" id="KW-0119">Carbohydrate metabolism</keyword>
<evidence type="ECO:0000256" key="9">
    <source>
        <dbReference type="SAM" id="SignalP"/>
    </source>
</evidence>
<dbReference type="RefSeq" id="WP_088998995.1">
    <property type="nucleotide sequence ID" value="NZ_LT607733.1"/>
</dbReference>
<dbReference type="GeneID" id="95800979"/>
<dbReference type="PANTHER" id="PTHR43739:SF2">
    <property type="entry name" value="OLIGOXYLOGLUCAN-REDUCING END-SPECIFIC XYLOGLUCANASE-RELATED"/>
    <property type="match status" value="1"/>
</dbReference>
<dbReference type="CDD" id="cd15482">
    <property type="entry name" value="Sialidase_non-viral"/>
    <property type="match status" value="2"/>
</dbReference>
<dbReference type="Gene3D" id="2.60.40.290">
    <property type="match status" value="1"/>
</dbReference>
<gene>
    <name evidence="11" type="ORF">GA0070610_1108</name>
</gene>
<dbReference type="SUPFAM" id="SSF49384">
    <property type="entry name" value="Carbohydrate-binding domain"/>
    <property type="match status" value="1"/>
</dbReference>
<evidence type="ECO:0000313" key="11">
    <source>
        <dbReference type="EMBL" id="SCG14889.1"/>
    </source>
</evidence>
<keyword evidence="3" id="KW-0136">Cellulose degradation</keyword>
<dbReference type="AlphaFoldDB" id="A0A1C5G4X9"/>
<dbReference type="FunFam" id="2.130.10.10:FF:000534">
    <property type="entry name" value="Xyloglucanase Xgh74A"/>
    <property type="match status" value="1"/>
</dbReference>
<evidence type="ECO:0000256" key="4">
    <source>
        <dbReference type="ARBA" id="ARBA00023277"/>
    </source>
</evidence>
<feature type="domain" description="CBM2" evidence="10">
    <location>
        <begin position="814"/>
        <end position="919"/>
    </location>
</feature>
<dbReference type="FunFam" id="2.130.10.10:FF:000545">
    <property type="entry name" value="Xyloglucanase Xgh74A"/>
    <property type="match status" value="1"/>
</dbReference>
<dbReference type="GO" id="GO:0030245">
    <property type="term" value="P:cellulose catabolic process"/>
    <property type="evidence" value="ECO:0007669"/>
    <property type="project" value="UniProtKB-KW"/>
</dbReference>
<dbReference type="SMART" id="SM00637">
    <property type="entry name" value="CBD_II"/>
    <property type="match status" value="1"/>
</dbReference>
<feature type="signal peptide" evidence="9">
    <location>
        <begin position="1"/>
        <end position="26"/>
    </location>
</feature>
<feature type="chain" id="PRO_5008716304" evidence="9">
    <location>
        <begin position="27"/>
        <end position="919"/>
    </location>
</feature>
<evidence type="ECO:0000259" key="10">
    <source>
        <dbReference type="PROSITE" id="PS51173"/>
    </source>
</evidence>
<reference evidence="11 12" key="1">
    <citation type="submission" date="2016-06" db="EMBL/GenBank/DDBJ databases">
        <authorList>
            <person name="Kjaerup R.B."/>
            <person name="Dalgaard T.S."/>
            <person name="Juul-Madsen H.R."/>
        </authorList>
    </citation>
    <scope>NUCLEOTIDE SEQUENCE [LARGE SCALE GENOMIC DNA]</scope>
    <source>
        <strain evidence="11 12">DSM 43913</strain>
    </source>
</reference>
<evidence type="ECO:0000313" key="12">
    <source>
        <dbReference type="Proteomes" id="UP000198251"/>
    </source>
</evidence>
<feature type="compositionally biased region" description="Pro residues" evidence="8">
    <location>
        <begin position="772"/>
        <end position="818"/>
    </location>
</feature>
<dbReference type="PROSITE" id="PS51173">
    <property type="entry name" value="CBM2"/>
    <property type="match status" value="1"/>
</dbReference>
<dbReference type="InterPro" id="IPR001919">
    <property type="entry name" value="CBD2"/>
</dbReference>
<dbReference type="PANTHER" id="PTHR43739">
    <property type="entry name" value="XYLOGLUCANASE (EUROFUNG)"/>
    <property type="match status" value="1"/>
</dbReference>
<accession>A0A1C5G4X9</accession>
<name>A0A1C5G4X9_MICEH</name>
<feature type="region of interest" description="Disordered" evidence="8">
    <location>
        <begin position="763"/>
        <end position="821"/>
    </location>
</feature>
<comment type="similarity">
    <text evidence="7">Belongs to the glycosyl hydrolase 74 family.</text>
</comment>
<dbReference type="EMBL" id="LT607733">
    <property type="protein sequence ID" value="SCG14889.1"/>
    <property type="molecule type" value="Genomic_DNA"/>
</dbReference>
<dbReference type="SUPFAM" id="SSF110296">
    <property type="entry name" value="Oligoxyloglucan reducing end-specific cellobiohydrolase"/>
    <property type="match status" value="2"/>
</dbReference>
<keyword evidence="1 9" id="KW-0732">Signal</keyword>
<dbReference type="Proteomes" id="UP000198251">
    <property type="component" value="Chromosome I"/>
</dbReference>
<evidence type="ECO:0000256" key="7">
    <source>
        <dbReference type="ARBA" id="ARBA00037986"/>
    </source>
</evidence>
<proteinExistence type="inferred from homology"/>